<feature type="region of interest" description="Disordered" evidence="1">
    <location>
        <begin position="30"/>
        <end position="102"/>
    </location>
</feature>
<reference evidence="2" key="1">
    <citation type="submission" date="2023-10" db="EMBL/GenBank/DDBJ databases">
        <authorList>
            <person name="Chen Y."/>
            <person name="Shah S."/>
            <person name="Dougan E. K."/>
            <person name="Thang M."/>
            <person name="Chan C."/>
        </authorList>
    </citation>
    <scope>NUCLEOTIDE SEQUENCE [LARGE SCALE GENOMIC DNA]</scope>
</reference>
<feature type="non-terminal residue" evidence="2">
    <location>
        <position position="1"/>
    </location>
</feature>
<name>A0ABN9UV38_9DINO</name>
<feature type="non-terminal residue" evidence="2">
    <location>
        <position position="102"/>
    </location>
</feature>
<feature type="compositionally biased region" description="Gly residues" evidence="1">
    <location>
        <begin position="47"/>
        <end position="56"/>
    </location>
</feature>
<comment type="caution">
    <text evidence="2">The sequence shown here is derived from an EMBL/GenBank/DDBJ whole genome shotgun (WGS) entry which is preliminary data.</text>
</comment>
<feature type="compositionally biased region" description="Low complexity" evidence="1">
    <location>
        <begin position="30"/>
        <end position="45"/>
    </location>
</feature>
<evidence type="ECO:0000313" key="3">
    <source>
        <dbReference type="Proteomes" id="UP001189429"/>
    </source>
</evidence>
<protein>
    <submittedName>
        <fullName evidence="2">Uncharacterized protein</fullName>
    </submittedName>
</protein>
<keyword evidence="3" id="KW-1185">Reference proteome</keyword>
<feature type="compositionally biased region" description="Low complexity" evidence="1">
    <location>
        <begin position="57"/>
        <end position="70"/>
    </location>
</feature>
<organism evidence="2 3">
    <name type="scientific">Prorocentrum cordatum</name>
    <dbReference type="NCBI Taxonomy" id="2364126"/>
    <lineage>
        <taxon>Eukaryota</taxon>
        <taxon>Sar</taxon>
        <taxon>Alveolata</taxon>
        <taxon>Dinophyceae</taxon>
        <taxon>Prorocentrales</taxon>
        <taxon>Prorocentraceae</taxon>
        <taxon>Prorocentrum</taxon>
    </lineage>
</organism>
<accession>A0ABN9UV38</accession>
<evidence type="ECO:0000256" key="1">
    <source>
        <dbReference type="SAM" id="MobiDB-lite"/>
    </source>
</evidence>
<gene>
    <name evidence="2" type="ORF">PCOR1329_LOCUS51977</name>
</gene>
<evidence type="ECO:0000313" key="2">
    <source>
        <dbReference type="EMBL" id="CAK0863981.1"/>
    </source>
</evidence>
<dbReference type="Proteomes" id="UP001189429">
    <property type="component" value="Unassembled WGS sequence"/>
</dbReference>
<dbReference type="EMBL" id="CAUYUJ010016320">
    <property type="protein sequence ID" value="CAK0863981.1"/>
    <property type="molecule type" value="Genomic_DNA"/>
</dbReference>
<sequence>LARWATPFSCAPSFPSACRQIHLQRRCLRRQVAQAARPARGPEPAGGRDGGLGGEVAGARRGTGANTAAGEPLQGRPRRGEAPPPPLPPDLPGARCGARAGG</sequence>
<proteinExistence type="predicted"/>
<feature type="compositionally biased region" description="Pro residues" evidence="1">
    <location>
        <begin position="82"/>
        <end position="91"/>
    </location>
</feature>